<gene>
    <name evidence="6" type="ORF">OF122_09975</name>
</gene>
<dbReference type="Gene3D" id="3.40.30.10">
    <property type="entry name" value="Glutaredoxin"/>
    <property type="match status" value="1"/>
</dbReference>
<evidence type="ECO:0000256" key="4">
    <source>
        <dbReference type="ARBA" id="ARBA00023284"/>
    </source>
</evidence>
<dbReference type="InterPro" id="IPR017937">
    <property type="entry name" value="Thioredoxin_CS"/>
</dbReference>
<name>A0ABY6IIJ6_9HYPH</name>
<keyword evidence="2" id="KW-0560">Oxidoreductase</keyword>
<protein>
    <submittedName>
        <fullName evidence="6">DsbA family protein</fullName>
    </submittedName>
</protein>
<keyword evidence="7" id="KW-1185">Reference proteome</keyword>
<reference evidence="6" key="1">
    <citation type="submission" date="2022-10" db="EMBL/GenBank/DDBJ databases">
        <title>YIM 151497 complete genome.</title>
        <authorList>
            <person name="Chen X."/>
        </authorList>
    </citation>
    <scope>NUCLEOTIDE SEQUENCE</scope>
    <source>
        <strain evidence="6">YIM 151497</strain>
    </source>
</reference>
<dbReference type="Proteomes" id="UP001163882">
    <property type="component" value="Chromosome"/>
</dbReference>
<dbReference type="CDD" id="cd03023">
    <property type="entry name" value="DsbA_Com1_like"/>
    <property type="match status" value="1"/>
</dbReference>
<dbReference type="RefSeq" id="WP_264224111.1">
    <property type="nucleotide sequence ID" value="NZ_CP107716.1"/>
</dbReference>
<evidence type="ECO:0000313" key="6">
    <source>
        <dbReference type="EMBL" id="UYQ70416.1"/>
    </source>
</evidence>
<keyword evidence="4" id="KW-0676">Redox-active center</keyword>
<dbReference type="PROSITE" id="PS00194">
    <property type="entry name" value="THIOREDOXIN_1"/>
    <property type="match status" value="1"/>
</dbReference>
<dbReference type="InterPro" id="IPR036249">
    <property type="entry name" value="Thioredoxin-like_sf"/>
</dbReference>
<feature type="domain" description="Thioredoxin" evidence="5">
    <location>
        <begin position="52"/>
        <end position="278"/>
    </location>
</feature>
<dbReference type="InterPro" id="IPR041205">
    <property type="entry name" value="ScsC_N"/>
</dbReference>
<evidence type="ECO:0000259" key="5">
    <source>
        <dbReference type="PROSITE" id="PS51352"/>
    </source>
</evidence>
<organism evidence="6 7">
    <name type="scientific">Pelagibacterium flavum</name>
    <dbReference type="NCBI Taxonomy" id="2984530"/>
    <lineage>
        <taxon>Bacteria</taxon>
        <taxon>Pseudomonadati</taxon>
        <taxon>Pseudomonadota</taxon>
        <taxon>Alphaproteobacteria</taxon>
        <taxon>Hyphomicrobiales</taxon>
        <taxon>Devosiaceae</taxon>
        <taxon>Pelagibacterium</taxon>
    </lineage>
</organism>
<dbReference type="Pfam" id="PF01323">
    <property type="entry name" value="DSBA"/>
    <property type="match status" value="1"/>
</dbReference>
<dbReference type="SUPFAM" id="SSF52833">
    <property type="entry name" value="Thioredoxin-like"/>
    <property type="match status" value="1"/>
</dbReference>
<dbReference type="InterPro" id="IPR013766">
    <property type="entry name" value="Thioredoxin_domain"/>
</dbReference>
<dbReference type="PANTHER" id="PTHR13887:SF14">
    <property type="entry name" value="DISULFIDE BOND FORMATION PROTEIN D"/>
    <property type="match status" value="1"/>
</dbReference>
<dbReference type="PANTHER" id="PTHR13887">
    <property type="entry name" value="GLUTATHIONE S-TRANSFERASE KAPPA"/>
    <property type="match status" value="1"/>
</dbReference>
<keyword evidence="3" id="KW-1015">Disulfide bond</keyword>
<dbReference type="Pfam" id="PF18312">
    <property type="entry name" value="ScsC_N"/>
    <property type="match status" value="1"/>
</dbReference>
<keyword evidence="1" id="KW-0732">Signal</keyword>
<evidence type="ECO:0000313" key="7">
    <source>
        <dbReference type="Proteomes" id="UP001163882"/>
    </source>
</evidence>
<evidence type="ECO:0000256" key="2">
    <source>
        <dbReference type="ARBA" id="ARBA00023002"/>
    </source>
</evidence>
<sequence length="291" mass="30933">MQKAINLGLAAAVAILGAGLAYSIATRPEPGLSQTEVESLLAQTAANQPAAQLPAAPRPEAIDTATIGPLIEDYLLANPRLLERMSVELEAQVRAEESERARIALAAMEEEIYNDPANIVLGNPDGDVTLVEMFDYNCGYCRQVVADVMALVEEDPNLRVILKEFPILSQNSVDAARIAILVARSEVNYQDFHTALFSSRGQVDTQAALAAAESLGLSRVSLALEMGAPDVSEALQRTYTIAQALGISGTPTFIIGDEVIPGALPKADLVRRIENMRECGATICTDSAQGG</sequence>
<evidence type="ECO:0000256" key="3">
    <source>
        <dbReference type="ARBA" id="ARBA00023157"/>
    </source>
</evidence>
<accession>A0ABY6IIJ6</accession>
<evidence type="ECO:0000256" key="1">
    <source>
        <dbReference type="ARBA" id="ARBA00022729"/>
    </source>
</evidence>
<dbReference type="EMBL" id="CP107716">
    <property type="protein sequence ID" value="UYQ70416.1"/>
    <property type="molecule type" value="Genomic_DNA"/>
</dbReference>
<proteinExistence type="predicted"/>
<dbReference type="InterPro" id="IPR001853">
    <property type="entry name" value="DSBA-like_thioredoxin_dom"/>
</dbReference>
<dbReference type="PROSITE" id="PS51352">
    <property type="entry name" value="THIOREDOXIN_2"/>
    <property type="match status" value="1"/>
</dbReference>